<feature type="compositionally biased region" description="Basic residues" evidence="8">
    <location>
        <begin position="589"/>
        <end position="606"/>
    </location>
</feature>
<evidence type="ECO:0000256" key="5">
    <source>
        <dbReference type="ARBA" id="ARBA00023015"/>
    </source>
</evidence>
<evidence type="ECO:0000256" key="8">
    <source>
        <dbReference type="SAM" id="MobiDB-lite"/>
    </source>
</evidence>
<evidence type="ECO:0000256" key="3">
    <source>
        <dbReference type="ARBA" id="ARBA00022771"/>
    </source>
</evidence>
<organism evidence="10 11">
    <name type="scientific">Kwoniella dendrophila CBS 6074</name>
    <dbReference type="NCBI Taxonomy" id="1295534"/>
    <lineage>
        <taxon>Eukaryota</taxon>
        <taxon>Fungi</taxon>
        <taxon>Dikarya</taxon>
        <taxon>Basidiomycota</taxon>
        <taxon>Agaricomycotina</taxon>
        <taxon>Tremellomycetes</taxon>
        <taxon>Tremellales</taxon>
        <taxon>Cryptococcaceae</taxon>
        <taxon>Kwoniella</taxon>
    </lineage>
</organism>
<evidence type="ECO:0000256" key="4">
    <source>
        <dbReference type="ARBA" id="ARBA00022833"/>
    </source>
</evidence>
<dbReference type="PANTHER" id="PTHR19818">
    <property type="entry name" value="ZINC FINGER PROTEIN ZIC AND GLI"/>
    <property type="match status" value="1"/>
</dbReference>
<keyword evidence="1" id="KW-0479">Metal-binding</keyword>
<dbReference type="SMART" id="SM00355">
    <property type="entry name" value="ZnF_C2H2"/>
    <property type="match status" value="2"/>
</dbReference>
<keyword evidence="5" id="KW-0805">Transcription regulation</keyword>
<keyword evidence="2" id="KW-0677">Repeat</keyword>
<dbReference type="RefSeq" id="XP_066072771.1">
    <property type="nucleotide sequence ID" value="XM_066216674.1"/>
</dbReference>
<feature type="compositionally biased region" description="Polar residues" evidence="8">
    <location>
        <begin position="186"/>
        <end position="198"/>
    </location>
</feature>
<feature type="region of interest" description="Disordered" evidence="8">
    <location>
        <begin position="467"/>
        <end position="490"/>
    </location>
</feature>
<dbReference type="GO" id="GO:0008270">
    <property type="term" value="F:zinc ion binding"/>
    <property type="evidence" value="ECO:0007669"/>
    <property type="project" value="UniProtKB-KW"/>
</dbReference>
<dbReference type="InterPro" id="IPR013087">
    <property type="entry name" value="Znf_C2H2_type"/>
</dbReference>
<dbReference type="Gene3D" id="3.30.160.60">
    <property type="entry name" value="Classic Zinc Finger"/>
    <property type="match status" value="3"/>
</dbReference>
<feature type="region of interest" description="Disordered" evidence="8">
    <location>
        <begin position="546"/>
        <end position="630"/>
    </location>
</feature>
<feature type="region of interest" description="Disordered" evidence="8">
    <location>
        <begin position="163"/>
        <end position="240"/>
    </location>
</feature>
<dbReference type="GO" id="GO:0045944">
    <property type="term" value="P:positive regulation of transcription by RNA polymerase II"/>
    <property type="evidence" value="ECO:0007669"/>
    <property type="project" value="UniProtKB-ARBA"/>
</dbReference>
<dbReference type="PROSITE" id="PS50157">
    <property type="entry name" value="ZINC_FINGER_C2H2_2"/>
    <property type="match status" value="2"/>
</dbReference>
<keyword evidence="3 7" id="KW-0863">Zinc-finger</keyword>
<dbReference type="GO" id="GO:0000981">
    <property type="term" value="F:DNA-binding transcription factor activity, RNA polymerase II-specific"/>
    <property type="evidence" value="ECO:0007669"/>
    <property type="project" value="TreeGrafter"/>
</dbReference>
<evidence type="ECO:0000256" key="6">
    <source>
        <dbReference type="ARBA" id="ARBA00023163"/>
    </source>
</evidence>
<dbReference type="Proteomes" id="UP001355207">
    <property type="component" value="Chromosome 1"/>
</dbReference>
<feature type="compositionally biased region" description="Low complexity" evidence="8">
    <location>
        <begin position="228"/>
        <end position="240"/>
    </location>
</feature>
<name>A0AAX4JNK7_9TREE</name>
<feature type="compositionally biased region" description="Low complexity" evidence="8">
    <location>
        <begin position="712"/>
        <end position="734"/>
    </location>
</feature>
<proteinExistence type="predicted"/>
<evidence type="ECO:0000256" key="7">
    <source>
        <dbReference type="PROSITE-ProRule" id="PRU00042"/>
    </source>
</evidence>
<evidence type="ECO:0000256" key="2">
    <source>
        <dbReference type="ARBA" id="ARBA00022737"/>
    </source>
</evidence>
<reference evidence="10 11" key="1">
    <citation type="submission" date="2024-01" db="EMBL/GenBank/DDBJ databases">
        <title>Comparative genomics of Cryptococcus and Kwoniella reveals pathogenesis evolution and contrasting modes of karyotype evolution via chromosome fusion or intercentromeric recombination.</title>
        <authorList>
            <person name="Coelho M.A."/>
            <person name="David-Palma M."/>
            <person name="Shea T."/>
            <person name="Bowers K."/>
            <person name="McGinley-Smith S."/>
            <person name="Mohammad A.W."/>
            <person name="Gnirke A."/>
            <person name="Yurkov A.M."/>
            <person name="Nowrousian M."/>
            <person name="Sun S."/>
            <person name="Cuomo C.A."/>
            <person name="Heitman J."/>
        </authorList>
    </citation>
    <scope>NUCLEOTIDE SEQUENCE [LARGE SCALE GENOMIC DNA]</scope>
    <source>
        <strain evidence="10 11">CBS 6074</strain>
    </source>
</reference>
<dbReference type="InterPro" id="IPR036236">
    <property type="entry name" value="Znf_C2H2_sf"/>
</dbReference>
<evidence type="ECO:0000313" key="10">
    <source>
        <dbReference type="EMBL" id="WWC86008.1"/>
    </source>
</evidence>
<dbReference type="GeneID" id="91091551"/>
<feature type="compositionally biased region" description="Polar residues" evidence="8">
    <location>
        <begin position="208"/>
        <end position="219"/>
    </location>
</feature>
<protein>
    <recommendedName>
        <fullName evidence="9">C2H2-type domain-containing protein</fullName>
    </recommendedName>
</protein>
<dbReference type="AlphaFoldDB" id="A0AAX4JNK7"/>
<dbReference type="FunFam" id="3.30.160.60:FF:000032">
    <property type="entry name" value="Krueppel-like factor 4"/>
    <property type="match status" value="1"/>
</dbReference>
<keyword evidence="11" id="KW-1185">Reference proteome</keyword>
<dbReference type="PANTHER" id="PTHR19818:SF144">
    <property type="entry name" value="METALLOTHIONEIN EXPRESSION ACTIVATOR-RELATED"/>
    <property type="match status" value="1"/>
</dbReference>
<sequence>MSSPIAPPSFGEIFDTVQGTPQILSSPVQSAFPHFDPTSPFNTIRKTPNDRGLRRMRTEGFLISPMTSSIHAHSNIHSLQSGNSFNIPDRSRTRTPTLGFRPVSVAATPVRIANTSSTHNWDGMDFTGLNQDGMDLSAFEDSIPFASPSKRPKTENVVTTPIMVSMPDPTPVQSPTVPRSAKKTRTLSGLGTPSGPQRTTKRIRQATYDANTMPMSPSASRRRVTAEPSTSLTTSVPLSRAVSSSSLYLGPLQHYQQDRNVSASSAMTASTSFEIMSPSLQAFPEVFPPVPTSTSLPELMPSRSQLPSPTLPGGGSPICTPQQPAGLFYTSPEQDQGAFGSGPSEVQGDMTLMSQVTSVMPPSTSMMSVASFPSNQGYRQNTLTTIVETPLMAQEGMSYSISAPSSAQLPSQPILPPQPQFQHMEYPSVPGMSLNYQPGLPTATQPMDIQAWSAQTYSSQPPQIFNFQSGPPPAPGHPGPSMPHPPQRHASTSYLHYQMRSNEIPVFPSAPRSVSAPFIHTMANVPPPPPVPVPMSHSLSHGGLFGPLAVAGPSEPLMEDAQQGWNNSNSNDVSPETPRKRQQYPPIGKRLKPGPKPKPKTPKKSKGSNSSPDEGSNTMNPSLLVGPGPIVESKPKIEEQYHEQQQLQPLIPISREPSPKPTLVFGPDLSSQLSLMQRTLSGTELGSNPNLVNLPLMQLPGQPQLVIQPPRTSSLSGPSTSSSSGCNGNAASSSQENGPAGLPRAFLEKLYTTFLTLDGSVTGQPVKRFKCLIEGCERHFPRKSAIHSHIQTHLEDKPYVCNTDDCHAAFVRQHDLRRHMRIHSGTKPFPCPCGKGFARGDALMRHRQRGICSGSLVPRRDEL</sequence>
<feature type="compositionally biased region" description="Pro residues" evidence="8">
    <location>
        <begin position="470"/>
        <end position="485"/>
    </location>
</feature>
<dbReference type="InterPro" id="IPR050329">
    <property type="entry name" value="GLI_C2H2-zinc-finger"/>
</dbReference>
<keyword evidence="4" id="KW-0862">Zinc</keyword>
<evidence type="ECO:0000256" key="1">
    <source>
        <dbReference type="ARBA" id="ARBA00022723"/>
    </source>
</evidence>
<feature type="region of interest" description="Disordered" evidence="8">
    <location>
        <begin position="29"/>
        <end position="49"/>
    </location>
</feature>
<dbReference type="Pfam" id="PF00096">
    <property type="entry name" value="zf-C2H2"/>
    <property type="match status" value="1"/>
</dbReference>
<evidence type="ECO:0000313" key="11">
    <source>
        <dbReference type="Proteomes" id="UP001355207"/>
    </source>
</evidence>
<accession>A0AAX4JNK7</accession>
<keyword evidence="6" id="KW-0804">Transcription</keyword>
<feature type="region of interest" description="Disordered" evidence="8">
    <location>
        <begin position="704"/>
        <end position="739"/>
    </location>
</feature>
<feature type="domain" description="C2H2-type" evidence="9">
    <location>
        <begin position="799"/>
        <end position="828"/>
    </location>
</feature>
<gene>
    <name evidence="10" type="ORF">L201_000879</name>
</gene>
<evidence type="ECO:0000259" key="9">
    <source>
        <dbReference type="PROSITE" id="PS50157"/>
    </source>
</evidence>
<dbReference type="GO" id="GO:0005634">
    <property type="term" value="C:nucleus"/>
    <property type="evidence" value="ECO:0007669"/>
    <property type="project" value="UniProtKB-ARBA"/>
</dbReference>
<dbReference type="SUPFAM" id="SSF57667">
    <property type="entry name" value="beta-beta-alpha zinc fingers"/>
    <property type="match status" value="2"/>
</dbReference>
<dbReference type="GO" id="GO:0000978">
    <property type="term" value="F:RNA polymerase II cis-regulatory region sequence-specific DNA binding"/>
    <property type="evidence" value="ECO:0007669"/>
    <property type="project" value="TreeGrafter"/>
</dbReference>
<feature type="compositionally biased region" description="Polar residues" evidence="8">
    <location>
        <begin position="563"/>
        <end position="574"/>
    </location>
</feature>
<feature type="domain" description="C2H2-type" evidence="9">
    <location>
        <begin position="769"/>
        <end position="798"/>
    </location>
</feature>
<dbReference type="PROSITE" id="PS00028">
    <property type="entry name" value="ZINC_FINGER_C2H2_1"/>
    <property type="match status" value="2"/>
</dbReference>
<dbReference type="EMBL" id="CP144098">
    <property type="protein sequence ID" value="WWC86008.1"/>
    <property type="molecule type" value="Genomic_DNA"/>
</dbReference>